<keyword evidence="1" id="KW-0175">Coiled coil</keyword>
<name>A0A8J2TPK4_9BACI</name>
<dbReference type="Proteomes" id="UP000602050">
    <property type="component" value="Unassembled WGS sequence"/>
</dbReference>
<sequence length="412" mass="48539">MEDKTYTDNWFSIQDTVKDDFLSALKTDEVIELIKALHIRIPGFNKNFQKAPPKLLKNQLTKKMMQLPDIREFLKIFTLPYSKDFDDLESKELLKKIAANNEISHSQIIALVSMNSPNHYMELRKLMIQNREQDLPLLENVVEYSLIDTLEQLPNRFPHLIDELKKEVLPISREKFNLESYHSYFLKDYQIDLLPAMHVLLHQEELKDDAFTPEEELAFYRLALLELANHFQTETKELQKEVKQLQKQAEKTAKQLQDEKRTTKQLINELEEKEKAIQSLMDNKTKLDSKLHQATQEIERLQQEPDFLLLPETEPFILFTSRPEEFRNFIDTRKLKNLEMLGSAIQQFDSDTYLFVDGHQLSTAKKMEIAEKLKTYSGFSKLINGSITNVVKKIIYLIEGENTYETYEKTNR</sequence>
<feature type="coiled-coil region" evidence="1">
    <location>
        <begin position="228"/>
        <end position="304"/>
    </location>
</feature>
<organism evidence="2 3">
    <name type="scientific">Compostibacillus humi</name>
    <dbReference type="NCBI Taxonomy" id="1245525"/>
    <lineage>
        <taxon>Bacteria</taxon>
        <taxon>Bacillati</taxon>
        <taxon>Bacillota</taxon>
        <taxon>Bacilli</taxon>
        <taxon>Bacillales</taxon>
        <taxon>Bacillaceae</taxon>
        <taxon>Compostibacillus</taxon>
    </lineage>
</organism>
<gene>
    <name evidence="2" type="ORF">GCM10010978_27160</name>
</gene>
<dbReference type="EMBL" id="BMEV01000063">
    <property type="protein sequence ID" value="GFZ85655.1"/>
    <property type="molecule type" value="Genomic_DNA"/>
</dbReference>
<accession>A0A8J2TPK4</accession>
<keyword evidence="3" id="KW-1185">Reference proteome</keyword>
<dbReference type="AlphaFoldDB" id="A0A8J2TPK4"/>
<reference evidence="2" key="1">
    <citation type="journal article" date="2014" name="Int. J. Syst. Evol. Microbiol.">
        <title>Complete genome sequence of Corynebacterium casei LMG S-19264T (=DSM 44701T), isolated from a smear-ripened cheese.</title>
        <authorList>
            <consortium name="US DOE Joint Genome Institute (JGI-PGF)"/>
            <person name="Walter F."/>
            <person name="Albersmeier A."/>
            <person name="Kalinowski J."/>
            <person name="Ruckert C."/>
        </authorList>
    </citation>
    <scope>NUCLEOTIDE SEQUENCE</scope>
    <source>
        <strain evidence="2">CGMCC 1.12360</strain>
    </source>
</reference>
<evidence type="ECO:0000313" key="3">
    <source>
        <dbReference type="Proteomes" id="UP000602050"/>
    </source>
</evidence>
<evidence type="ECO:0000256" key="1">
    <source>
        <dbReference type="SAM" id="Coils"/>
    </source>
</evidence>
<reference evidence="2" key="2">
    <citation type="submission" date="2020-09" db="EMBL/GenBank/DDBJ databases">
        <authorList>
            <person name="Sun Q."/>
            <person name="Zhou Y."/>
        </authorList>
    </citation>
    <scope>NUCLEOTIDE SEQUENCE</scope>
    <source>
        <strain evidence="2">CGMCC 1.12360</strain>
    </source>
</reference>
<evidence type="ECO:0000313" key="2">
    <source>
        <dbReference type="EMBL" id="GFZ85655.1"/>
    </source>
</evidence>
<protein>
    <submittedName>
        <fullName evidence="2">Uncharacterized protein</fullName>
    </submittedName>
</protein>
<comment type="caution">
    <text evidence="2">The sequence shown here is derived from an EMBL/GenBank/DDBJ whole genome shotgun (WGS) entry which is preliminary data.</text>
</comment>
<dbReference type="RefSeq" id="WP_188392964.1">
    <property type="nucleotide sequence ID" value="NZ_BMEV01000063.1"/>
</dbReference>
<proteinExistence type="predicted"/>